<evidence type="ECO:0000256" key="1">
    <source>
        <dbReference type="SAM" id="Phobius"/>
    </source>
</evidence>
<keyword evidence="1" id="KW-0472">Membrane</keyword>
<keyword evidence="1" id="KW-0812">Transmembrane</keyword>
<organism evidence="2 5">
    <name type="scientific">Chryseobacterium culicis</name>
    <dbReference type="NCBI Taxonomy" id="680127"/>
    <lineage>
        <taxon>Bacteria</taxon>
        <taxon>Pseudomonadati</taxon>
        <taxon>Bacteroidota</taxon>
        <taxon>Flavobacteriia</taxon>
        <taxon>Flavobacteriales</taxon>
        <taxon>Weeksellaceae</taxon>
        <taxon>Chryseobacterium group</taxon>
        <taxon>Chryseobacterium</taxon>
    </lineage>
</organism>
<gene>
    <name evidence="2" type="ORF">CQ022_11710</name>
    <name evidence="3" type="ORF">CQ033_05380</name>
</gene>
<name>A0A2S9D2B0_CHRCI</name>
<feature type="transmembrane region" description="Helical" evidence="1">
    <location>
        <begin position="5"/>
        <end position="21"/>
    </location>
</feature>
<sequence length="172" mass="20079">MKKIIAATSFILILTLFYYPVFDDTKISFGIIFLCFVVLIFSVAKLYSPDEEKDYDSFEKEMDRLHKDDGIFQYTNDGFYFKQNSITEYIKWDEIVSIHTFSIPSPFGNRQSGLEITTNEKNYEFDHAVTPGIVKLTDQLYDNLPNCEEDSPTIRINNFGLDKTKLYERKAL</sequence>
<dbReference type="RefSeq" id="WP_105681562.1">
    <property type="nucleotide sequence ID" value="NZ_JBBGZD010000001.1"/>
</dbReference>
<protein>
    <submittedName>
        <fullName evidence="2">Uncharacterized protein</fullName>
    </submittedName>
</protein>
<dbReference type="Proteomes" id="UP000238325">
    <property type="component" value="Unassembled WGS sequence"/>
</dbReference>
<evidence type="ECO:0000313" key="2">
    <source>
        <dbReference type="EMBL" id="PRB86880.1"/>
    </source>
</evidence>
<reference evidence="4 5" key="1">
    <citation type="submission" date="2017-09" db="EMBL/GenBank/DDBJ databases">
        <title>Genomic, metabolic, and phenotypic characteristics of bacterial isolates from the natural microbiome of the model nematode Caenorhabditis elegans.</title>
        <authorList>
            <person name="Zimmermann J."/>
            <person name="Obeng N."/>
            <person name="Yang W."/>
            <person name="Obeng O."/>
            <person name="Kissoyan K."/>
            <person name="Pees B."/>
            <person name="Dirksen P."/>
            <person name="Hoppner M."/>
            <person name="Franke A."/>
            <person name="Rosenstiel P."/>
            <person name="Leippe M."/>
            <person name="Dierking K."/>
            <person name="Kaleta C."/>
            <person name="Schulenburg H."/>
        </authorList>
    </citation>
    <scope>NUCLEOTIDE SEQUENCE [LARGE SCALE GENOMIC DNA]</scope>
    <source>
        <strain evidence="2 5">MYb25</strain>
        <strain evidence="3 4">MYb44</strain>
    </source>
</reference>
<dbReference type="AlphaFoldDB" id="A0A2S9D2B0"/>
<evidence type="ECO:0000313" key="4">
    <source>
        <dbReference type="Proteomes" id="UP000238325"/>
    </source>
</evidence>
<evidence type="ECO:0000313" key="3">
    <source>
        <dbReference type="EMBL" id="PRB92632.1"/>
    </source>
</evidence>
<evidence type="ECO:0000313" key="5">
    <source>
        <dbReference type="Proteomes" id="UP000238534"/>
    </source>
</evidence>
<keyword evidence="1" id="KW-1133">Transmembrane helix</keyword>
<proteinExistence type="predicted"/>
<feature type="transmembrane region" description="Helical" evidence="1">
    <location>
        <begin position="27"/>
        <end position="47"/>
    </location>
</feature>
<dbReference type="OrthoDB" id="1273728at2"/>
<dbReference type="EMBL" id="PCPP01000001">
    <property type="protein sequence ID" value="PRB86880.1"/>
    <property type="molecule type" value="Genomic_DNA"/>
</dbReference>
<dbReference type="EMBL" id="PCPH01000001">
    <property type="protein sequence ID" value="PRB92632.1"/>
    <property type="molecule type" value="Genomic_DNA"/>
</dbReference>
<accession>A0A2S9D2B0</accession>
<comment type="caution">
    <text evidence="2">The sequence shown here is derived from an EMBL/GenBank/DDBJ whole genome shotgun (WGS) entry which is preliminary data.</text>
</comment>
<dbReference type="Proteomes" id="UP000238534">
    <property type="component" value="Unassembled WGS sequence"/>
</dbReference>
<keyword evidence="4" id="KW-1185">Reference proteome</keyword>